<reference evidence="1" key="1">
    <citation type="submission" date="2023-07" db="EMBL/GenBank/DDBJ databases">
        <title>draft genome sequence of fig (Ficus carica).</title>
        <authorList>
            <person name="Takahashi T."/>
            <person name="Nishimura K."/>
        </authorList>
    </citation>
    <scope>NUCLEOTIDE SEQUENCE</scope>
</reference>
<sequence>MPNDNGVERGMVGTMLGLCIYVDACMRKAIGRVGIVRNVLGWCFGGSRFARWWGVGFIGEMRRYRYWCQAQAGQCEG</sequence>
<dbReference type="Proteomes" id="UP001187192">
    <property type="component" value="Unassembled WGS sequence"/>
</dbReference>
<dbReference type="AlphaFoldDB" id="A0AA88DQ46"/>
<name>A0AA88DQ46_FICCA</name>
<evidence type="ECO:0000313" key="1">
    <source>
        <dbReference type="EMBL" id="GMN59456.1"/>
    </source>
</evidence>
<organism evidence="1 2">
    <name type="scientific">Ficus carica</name>
    <name type="common">Common fig</name>
    <dbReference type="NCBI Taxonomy" id="3494"/>
    <lineage>
        <taxon>Eukaryota</taxon>
        <taxon>Viridiplantae</taxon>
        <taxon>Streptophyta</taxon>
        <taxon>Embryophyta</taxon>
        <taxon>Tracheophyta</taxon>
        <taxon>Spermatophyta</taxon>
        <taxon>Magnoliopsida</taxon>
        <taxon>eudicotyledons</taxon>
        <taxon>Gunneridae</taxon>
        <taxon>Pentapetalae</taxon>
        <taxon>rosids</taxon>
        <taxon>fabids</taxon>
        <taxon>Rosales</taxon>
        <taxon>Moraceae</taxon>
        <taxon>Ficeae</taxon>
        <taxon>Ficus</taxon>
    </lineage>
</organism>
<protein>
    <submittedName>
        <fullName evidence="1">Uncharacterized protein</fullName>
    </submittedName>
</protein>
<comment type="caution">
    <text evidence="1">The sequence shown here is derived from an EMBL/GenBank/DDBJ whole genome shotgun (WGS) entry which is preliminary data.</text>
</comment>
<dbReference type="EMBL" id="BTGU01000087">
    <property type="protein sequence ID" value="GMN59456.1"/>
    <property type="molecule type" value="Genomic_DNA"/>
</dbReference>
<gene>
    <name evidence="1" type="ORF">TIFTF001_028549</name>
</gene>
<keyword evidence="2" id="KW-1185">Reference proteome</keyword>
<proteinExistence type="predicted"/>
<accession>A0AA88DQ46</accession>
<evidence type="ECO:0000313" key="2">
    <source>
        <dbReference type="Proteomes" id="UP001187192"/>
    </source>
</evidence>